<dbReference type="Pfam" id="PF04782">
    <property type="entry name" value="DUF632"/>
    <property type="match status" value="1"/>
</dbReference>
<gene>
    <name evidence="3" type="ORF">V8G54_005960</name>
</gene>
<dbReference type="EMBL" id="CP144699">
    <property type="protein sequence ID" value="WVZ18638.1"/>
    <property type="molecule type" value="Genomic_DNA"/>
</dbReference>
<feature type="region of interest" description="Disordered" evidence="1">
    <location>
        <begin position="89"/>
        <end position="119"/>
    </location>
</feature>
<keyword evidence="4" id="KW-1185">Reference proteome</keyword>
<accession>A0AAQ3P2E2</accession>
<feature type="domain" description="DUF632" evidence="2">
    <location>
        <begin position="315"/>
        <end position="346"/>
    </location>
</feature>
<organism evidence="3 4">
    <name type="scientific">Vigna mungo</name>
    <name type="common">Black gram</name>
    <name type="synonym">Phaseolus mungo</name>
    <dbReference type="NCBI Taxonomy" id="3915"/>
    <lineage>
        <taxon>Eukaryota</taxon>
        <taxon>Viridiplantae</taxon>
        <taxon>Streptophyta</taxon>
        <taxon>Embryophyta</taxon>
        <taxon>Tracheophyta</taxon>
        <taxon>Spermatophyta</taxon>
        <taxon>Magnoliopsida</taxon>
        <taxon>eudicotyledons</taxon>
        <taxon>Gunneridae</taxon>
        <taxon>Pentapetalae</taxon>
        <taxon>rosids</taxon>
        <taxon>fabids</taxon>
        <taxon>Fabales</taxon>
        <taxon>Fabaceae</taxon>
        <taxon>Papilionoideae</taxon>
        <taxon>50 kb inversion clade</taxon>
        <taxon>NPAAA clade</taxon>
        <taxon>indigoferoid/millettioid clade</taxon>
        <taxon>Phaseoleae</taxon>
        <taxon>Vigna</taxon>
    </lineage>
</organism>
<protein>
    <recommendedName>
        <fullName evidence="2">DUF632 domain-containing protein</fullName>
    </recommendedName>
</protein>
<name>A0AAQ3P2E2_VIGMU</name>
<feature type="compositionally biased region" description="Basic and acidic residues" evidence="1">
    <location>
        <begin position="98"/>
        <end position="107"/>
    </location>
</feature>
<sequence length="373" mass="42783">MRGQLGGKKRLTDFGLWREVRLSDTDRTIHLLIRDQEVIKKGLKQGRKRQFLGEKDQQIENERNMQEMRQETRELLRVLGGRVWNLEKELEGSPGSGDEDRHFGKGELEEERDEDRGDGLPNWVKRVELLTFEGFDPLGWISKAKKFFEWQGVTEEEKVRLADINMEGSKEKVKNRSWEVLKGAVVVRFGKRNGGTIIERVAASKQSGTAEEPNGRRLAEPSVRGGPKQNVRELPEPNGQGLPDPNERGLPNLAGEDGRNRTSAGSWGEKREGRKNEGFGRKDRWKNQCPGENNRFCEEEGQQTKKGACRRKRREASKDIEDRFLRAYDSGKEVTRMLEANRIQEEWKSLEEELPPPKPPDLNCRTIARGVSS</sequence>
<feature type="region of interest" description="Disordered" evidence="1">
    <location>
        <begin position="349"/>
        <end position="373"/>
    </location>
</feature>
<reference evidence="3 4" key="1">
    <citation type="journal article" date="2023" name="Life. Sci Alliance">
        <title>Evolutionary insights into 3D genome organization and epigenetic landscape of Vigna mungo.</title>
        <authorList>
            <person name="Junaid A."/>
            <person name="Singh B."/>
            <person name="Bhatia S."/>
        </authorList>
    </citation>
    <scope>NUCLEOTIDE SEQUENCE [LARGE SCALE GENOMIC DNA]</scope>
    <source>
        <strain evidence="3">Urdbean</strain>
    </source>
</reference>
<evidence type="ECO:0000259" key="2">
    <source>
        <dbReference type="Pfam" id="PF04782"/>
    </source>
</evidence>
<dbReference type="InterPro" id="IPR006867">
    <property type="entry name" value="DUF632"/>
</dbReference>
<proteinExistence type="predicted"/>
<evidence type="ECO:0000313" key="4">
    <source>
        <dbReference type="Proteomes" id="UP001374535"/>
    </source>
</evidence>
<evidence type="ECO:0000313" key="3">
    <source>
        <dbReference type="EMBL" id="WVZ18638.1"/>
    </source>
</evidence>
<dbReference type="AlphaFoldDB" id="A0AAQ3P2E2"/>
<dbReference type="Proteomes" id="UP001374535">
    <property type="component" value="Chromosome 2"/>
</dbReference>
<evidence type="ECO:0000256" key="1">
    <source>
        <dbReference type="SAM" id="MobiDB-lite"/>
    </source>
</evidence>
<feature type="region of interest" description="Disordered" evidence="1">
    <location>
        <begin position="201"/>
        <end position="316"/>
    </location>
</feature>
<feature type="compositionally biased region" description="Basic and acidic residues" evidence="1">
    <location>
        <begin position="268"/>
        <end position="286"/>
    </location>
</feature>